<name>A0A5N5KU29_9ROSI</name>
<keyword evidence="2" id="KW-0472">Membrane</keyword>
<evidence type="ECO:0000256" key="2">
    <source>
        <dbReference type="SAM" id="Phobius"/>
    </source>
</evidence>
<gene>
    <name evidence="3" type="ORF">DKX38_016938</name>
</gene>
<evidence type="ECO:0000256" key="1">
    <source>
        <dbReference type="SAM" id="MobiDB-lite"/>
    </source>
</evidence>
<keyword evidence="2" id="KW-1133">Transmembrane helix</keyword>
<reference evidence="4" key="1">
    <citation type="journal article" date="2019" name="Gigascience">
        <title>De novo genome assembly of the endangered Acer yangbiense, a plant species with extremely small populations endemic to Yunnan Province, China.</title>
        <authorList>
            <person name="Yang J."/>
            <person name="Wariss H.M."/>
            <person name="Tao L."/>
            <person name="Zhang R."/>
            <person name="Yun Q."/>
            <person name="Hollingsworth P."/>
            <person name="Dao Z."/>
            <person name="Luo G."/>
            <person name="Guo H."/>
            <person name="Ma Y."/>
            <person name="Sun W."/>
        </authorList>
    </citation>
    <scope>NUCLEOTIDE SEQUENCE [LARGE SCALE GENOMIC DNA]</scope>
    <source>
        <strain evidence="4">cv. br00</strain>
    </source>
</reference>
<keyword evidence="4" id="KW-1185">Reference proteome</keyword>
<dbReference type="Proteomes" id="UP000326939">
    <property type="component" value="Chromosome 11"/>
</dbReference>
<organism evidence="3 4">
    <name type="scientific">Salix brachista</name>
    <dbReference type="NCBI Taxonomy" id="2182728"/>
    <lineage>
        <taxon>Eukaryota</taxon>
        <taxon>Viridiplantae</taxon>
        <taxon>Streptophyta</taxon>
        <taxon>Embryophyta</taxon>
        <taxon>Tracheophyta</taxon>
        <taxon>Spermatophyta</taxon>
        <taxon>Magnoliopsida</taxon>
        <taxon>eudicotyledons</taxon>
        <taxon>Gunneridae</taxon>
        <taxon>Pentapetalae</taxon>
        <taxon>rosids</taxon>
        <taxon>fabids</taxon>
        <taxon>Malpighiales</taxon>
        <taxon>Salicaceae</taxon>
        <taxon>Saliceae</taxon>
        <taxon>Salix</taxon>
    </lineage>
</organism>
<evidence type="ECO:0000313" key="3">
    <source>
        <dbReference type="EMBL" id="KAB5533852.1"/>
    </source>
</evidence>
<dbReference type="EMBL" id="VDCV01000011">
    <property type="protein sequence ID" value="KAB5533852.1"/>
    <property type="molecule type" value="Genomic_DNA"/>
</dbReference>
<accession>A0A5N5KU29</accession>
<dbReference type="Gene3D" id="3.30.200.20">
    <property type="entry name" value="Phosphorylase Kinase, domain 1"/>
    <property type="match status" value="1"/>
</dbReference>
<sequence length="229" mass="25628">MTRTQIIICNKIGIQSINKSLTASSLTSSLPAHEAIFQQFIILTVAGALLVVVILGSFIYCLVKRNGIEKWKKQNSRQIDIGHGIGRPSRTDFQLQSFHRDGLDGILSDGKEVAVKRLSPWSEQGIKEFTNEVQIFCPDDEADTEVNNFLYELKRSSMRERNRVCGSYVDGKEPSNRNCELHKHWAVMCAGRSSRQAHNVICGFSFEKSSNGSSSTKTSSIFSRLNDSH</sequence>
<keyword evidence="2" id="KW-0812">Transmembrane</keyword>
<evidence type="ECO:0000313" key="4">
    <source>
        <dbReference type="Proteomes" id="UP000326939"/>
    </source>
</evidence>
<feature type="region of interest" description="Disordered" evidence="1">
    <location>
        <begin position="209"/>
        <end position="229"/>
    </location>
</feature>
<protein>
    <submittedName>
        <fullName evidence="3">Uncharacterized protein</fullName>
    </submittedName>
</protein>
<comment type="caution">
    <text evidence="3">The sequence shown here is derived from an EMBL/GenBank/DDBJ whole genome shotgun (WGS) entry which is preliminary data.</text>
</comment>
<proteinExistence type="predicted"/>
<feature type="compositionally biased region" description="Low complexity" evidence="1">
    <location>
        <begin position="209"/>
        <end position="223"/>
    </location>
</feature>
<feature type="transmembrane region" description="Helical" evidence="2">
    <location>
        <begin position="36"/>
        <end position="63"/>
    </location>
</feature>
<dbReference type="AlphaFoldDB" id="A0A5N5KU29"/>